<dbReference type="EMBL" id="JACHXF010000006">
    <property type="protein sequence ID" value="MBB3095631.1"/>
    <property type="molecule type" value="Genomic_DNA"/>
</dbReference>
<sequence length="95" mass="9882">MTKGLEVTGPAPVLRFSILINTADGDRVTDGGKQFVEFRFKNPTTLGGRPIVAVWNETAGAQVTGHGTMPGDDIVIRVGADVAAETPSFAVTVIG</sequence>
<comment type="caution">
    <text evidence="1">The sequence shown here is derived from an EMBL/GenBank/DDBJ whole genome shotgun (WGS) entry which is preliminary data.</text>
</comment>
<gene>
    <name evidence="1" type="ORF">FHR83_003301</name>
</gene>
<dbReference type="Proteomes" id="UP000590749">
    <property type="component" value="Unassembled WGS sequence"/>
</dbReference>
<dbReference type="AlphaFoldDB" id="A0A7W5AGJ8"/>
<organism evidence="1 2">
    <name type="scientific">Actinoplanes campanulatus</name>
    <dbReference type="NCBI Taxonomy" id="113559"/>
    <lineage>
        <taxon>Bacteria</taxon>
        <taxon>Bacillati</taxon>
        <taxon>Actinomycetota</taxon>
        <taxon>Actinomycetes</taxon>
        <taxon>Micromonosporales</taxon>
        <taxon>Micromonosporaceae</taxon>
        <taxon>Actinoplanes</taxon>
    </lineage>
</organism>
<evidence type="ECO:0000313" key="1">
    <source>
        <dbReference type="EMBL" id="MBB3095631.1"/>
    </source>
</evidence>
<evidence type="ECO:0000313" key="2">
    <source>
        <dbReference type="Proteomes" id="UP000590749"/>
    </source>
</evidence>
<reference evidence="1 2" key="1">
    <citation type="submission" date="2020-08" db="EMBL/GenBank/DDBJ databases">
        <title>Genomic Encyclopedia of Type Strains, Phase III (KMG-III): the genomes of soil and plant-associated and newly described type strains.</title>
        <authorList>
            <person name="Whitman W."/>
        </authorList>
    </citation>
    <scope>NUCLEOTIDE SEQUENCE [LARGE SCALE GENOMIC DNA]</scope>
    <source>
        <strain evidence="1 2">CECT 3287</strain>
    </source>
</reference>
<dbReference type="RefSeq" id="WP_183220498.1">
    <property type="nucleotide sequence ID" value="NZ_BMPW01000004.1"/>
</dbReference>
<accession>A0A7W5AGJ8</accession>
<name>A0A7W5AGJ8_9ACTN</name>
<keyword evidence="2" id="KW-1185">Reference proteome</keyword>
<protein>
    <submittedName>
        <fullName evidence="1">Uncharacterized protein</fullName>
    </submittedName>
</protein>
<proteinExistence type="predicted"/>